<reference evidence="5" key="1">
    <citation type="submission" date="2012-12" db="EMBL/GenBank/DDBJ databases">
        <authorList>
            <person name="Hellsten U."/>
            <person name="Grimwood J."/>
            <person name="Chapman J.A."/>
            <person name="Shapiro H."/>
            <person name="Aerts A."/>
            <person name="Otillar R.P."/>
            <person name="Terry A.Y."/>
            <person name="Boore J.L."/>
            <person name="Simakov O."/>
            <person name="Marletaz F."/>
            <person name="Cho S.-J."/>
            <person name="Edsinger-Gonzales E."/>
            <person name="Havlak P."/>
            <person name="Kuo D.-H."/>
            <person name="Larsson T."/>
            <person name="Lv J."/>
            <person name="Arendt D."/>
            <person name="Savage R."/>
            <person name="Osoegawa K."/>
            <person name="de Jong P."/>
            <person name="Lindberg D.R."/>
            <person name="Seaver E.C."/>
            <person name="Weisblat D.A."/>
            <person name="Putnam N.H."/>
            <person name="Grigoriev I.V."/>
            <person name="Rokhsar D.S."/>
        </authorList>
    </citation>
    <scope>NUCLEOTIDE SEQUENCE</scope>
    <source>
        <strain evidence="5">I ESC-2004</strain>
    </source>
</reference>
<dbReference type="InterPro" id="IPR014756">
    <property type="entry name" value="Ig_E-set"/>
</dbReference>
<feature type="region of interest" description="Disordered" evidence="1">
    <location>
        <begin position="107"/>
        <end position="135"/>
    </location>
</feature>
<reference evidence="3 5" key="2">
    <citation type="journal article" date="2013" name="Nature">
        <title>Insights into bilaterian evolution from three spiralian genomes.</title>
        <authorList>
            <person name="Simakov O."/>
            <person name="Marletaz F."/>
            <person name="Cho S.J."/>
            <person name="Edsinger-Gonzales E."/>
            <person name="Havlak P."/>
            <person name="Hellsten U."/>
            <person name="Kuo D.H."/>
            <person name="Larsson T."/>
            <person name="Lv J."/>
            <person name="Arendt D."/>
            <person name="Savage R."/>
            <person name="Osoegawa K."/>
            <person name="de Jong P."/>
            <person name="Grimwood J."/>
            <person name="Chapman J.A."/>
            <person name="Shapiro H."/>
            <person name="Aerts A."/>
            <person name="Otillar R.P."/>
            <person name="Terry A.Y."/>
            <person name="Boore J.L."/>
            <person name="Grigoriev I.V."/>
            <person name="Lindberg D.R."/>
            <person name="Seaver E.C."/>
            <person name="Weisblat D.A."/>
            <person name="Putnam N.H."/>
            <person name="Rokhsar D.S."/>
        </authorList>
    </citation>
    <scope>NUCLEOTIDE SEQUENCE</scope>
    <source>
        <strain evidence="3 5">I ESC-2004</strain>
    </source>
</reference>
<protein>
    <recommendedName>
        <fullName evidence="2">IPT/TIG domain-containing protein</fullName>
    </recommendedName>
</protein>
<dbReference type="Pfam" id="PF01833">
    <property type="entry name" value="TIG"/>
    <property type="match status" value="1"/>
</dbReference>
<reference evidence="4" key="3">
    <citation type="submission" date="2015-06" db="UniProtKB">
        <authorList>
            <consortium name="EnsemblMetazoa"/>
        </authorList>
    </citation>
    <scope>IDENTIFICATION</scope>
</reference>
<dbReference type="PANTHER" id="PTHR22625">
    <property type="entry name" value="PLEXIN"/>
    <property type="match status" value="1"/>
</dbReference>
<feature type="compositionally biased region" description="Polar residues" evidence="1">
    <location>
        <begin position="16"/>
        <end position="29"/>
    </location>
</feature>
<dbReference type="InterPro" id="IPR031148">
    <property type="entry name" value="Plexin"/>
</dbReference>
<proteinExistence type="predicted"/>
<feature type="domain" description="IPT/TIG" evidence="2">
    <location>
        <begin position="290"/>
        <end position="340"/>
    </location>
</feature>
<accession>R7UKJ6</accession>
<dbReference type="EMBL" id="AMQN01022665">
    <property type="status" value="NOT_ANNOTATED_CDS"/>
    <property type="molecule type" value="Genomic_DNA"/>
</dbReference>
<dbReference type="InterPro" id="IPR002909">
    <property type="entry name" value="IPT_dom"/>
</dbReference>
<gene>
    <name evidence="3" type="ORF">CAPTEDRAFT_213374</name>
</gene>
<keyword evidence="5" id="KW-1185">Reference proteome</keyword>
<dbReference type="AlphaFoldDB" id="R7UKJ6"/>
<dbReference type="PANTHER" id="PTHR22625:SF70">
    <property type="entry name" value="PLEXIN A, ISOFORM A"/>
    <property type="match status" value="1"/>
</dbReference>
<dbReference type="InterPro" id="IPR013783">
    <property type="entry name" value="Ig-like_fold"/>
</dbReference>
<dbReference type="EMBL" id="KB300432">
    <property type="protein sequence ID" value="ELU06750.1"/>
    <property type="molecule type" value="Genomic_DNA"/>
</dbReference>
<dbReference type="OrthoDB" id="9985181at2759"/>
<feature type="compositionally biased region" description="Low complexity" evidence="1">
    <location>
        <begin position="30"/>
        <end position="62"/>
    </location>
</feature>
<organism evidence="3">
    <name type="scientific">Capitella teleta</name>
    <name type="common">Polychaete worm</name>
    <dbReference type="NCBI Taxonomy" id="283909"/>
    <lineage>
        <taxon>Eukaryota</taxon>
        <taxon>Metazoa</taxon>
        <taxon>Spiralia</taxon>
        <taxon>Lophotrochozoa</taxon>
        <taxon>Annelida</taxon>
        <taxon>Polychaeta</taxon>
        <taxon>Sedentaria</taxon>
        <taxon>Scolecida</taxon>
        <taxon>Capitellidae</taxon>
        <taxon>Capitella</taxon>
    </lineage>
</organism>
<dbReference type="GO" id="GO:0017154">
    <property type="term" value="F:semaphorin receptor activity"/>
    <property type="evidence" value="ECO:0007669"/>
    <property type="project" value="InterPro"/>
</dbReference>
<dbReference type="SUPFAM" id="SSF81296">
    <property type="entry name" value="E set domains"/>
    <property type="match status" value="1"/>
</dbReference>
<evidence type="ECO:0000313" key="3">
    <source>
        <dbReference type="EMBL" id="ELU06750.1"/>
    </source>
</evidence>
<dbReference type="HOGENOM" id="CLU_588282_0_0_1"/>
<evidence type="ECO:0000313" key="4">
    <source>
        <dbReference type="EnsemblMetazoa" id="CapteP213374"/>
    </source>
</evidence>
<name>R7UKJ6_CAPTE</name>
<dbReference type="STRING" id="283909.R7UKJ6"/>
<evidence type="ECO:0000256" key="1">
    <source>
        <dbReference type="SAM" id="MobiDB-lite"/>
    </source>
</evidence>
<sequence>MTSISAETNRTSISAESTLNSVITESTENSVTTDSTATSSSAKTTQTSVSAESTLTSVSTESTANLLTAESTMTSSSAETTQTSVSAENTLTSVSAESIDNLVTAESNATSISTETAESTVTSSSAETTQTSVSAESTLTSISAASIVTSVTAERTVTSSSAKATWTPFQSIQTSPQPTADQILTTEPANECTIYDARPLFGPVAGGTEVLLSGDGLPGCVPVNVTFSTDSFLLLATYLSLNFTSSSTISLVTYPLSDLSYISKPLPIMVDYEDGTSLDTGFNFTYLGDPVISDVYPLQHIPQGGTTITVNGTNLNSVSDPKMNLTQIHTVETTTGSLTVTSKNYITDCTVAGANNMTCPVAELDLPPDYADAITEAQSSAPRQRRQLSNTSTLDFSIGFLLDGVDTFKNISEVQGLEDKKFQLSPPVFEIGDLPDYNPDKGLYIDINLLNVVPLDPLEKDPDGC</sequence>
<dbReference type="Proteomes" id="UP000014760">
    <property type="component" value="Unassembled WGS sequence"/>
</dbReference>
<evidence type="ECO:0000259" key="2">
    <source>
        <dbReference type="Pfam" id="PF01833"/>
    </source>
</evidence>
<dbReference type="EMBL" id="AMQN01022666">
    <property type="status" value="NOT_ANNOTATED_CDS"/>
    <property type="molecule type" value="Genomic_DNA"/>
</dbReference>
<feature type="region of interest" description="Disordered" evidence="1">
    <location>
        <begin position="16"/>
        <end position="62"/>
    </location>
</feature>
<evidence type="ECO:0000313" key="5">
    <source>
        <dbReference type="Proteomes" id="UP000014760"/>
    </source>
</evidence>
<dbReference type="EnsemblMetazoa" id="CapteT213374">
    <property type="protein sequence ID" value="CapteP213374"/>
    <property type="gene ID" value="CapteG213374"/>
</dbReference>
<dbReference type="Gene3D" id="2.60.40.10">
    <property type="entry name" value="Immunoglobulins"/>
    <property type="match status" value="2"/>
</dbReference>